<dbReference type="SUPFAM" id="SSF56672">
    <property type="entry name" value="DNA/RNA polymerases"/>
    <property type="match status" value="1"/>
</dbReference>
<dbReference type="Pfam" id="PF00817">
    <property type="entry name" value="IMS"/>
    <property type="match status" value="1"/>
</dbReference>
<reference evidence="3" key="1">
    <citation type="journal article" date="2016" name="Biomed. Res. Int.">
        <title>Resistance of Permafrost and Modern Acinetobacter lwoffii Strains to Heavy Metals and Arsenic Revealed by Genome Analysis.</title>
        <authorList>
            <person name="Mindlin S."/>
            <person name="Petrenko A."/>
            <person name="Kurakov A."/>
            <person name="Beletsky A."/>
            <person name="Mardanov A."/>
            <person name="Petrova M."/>
        </authorList>
    </citation>
    <scope>NUCLEOTIDE SEQUENCE</scope>
    <source>
        <strain evidence="3">ED23-35</strain>
        <plasmid evidence="3">pALWED1.1</plasmid>
    </source>
</reference>
<gene>
    <name evidence="3" type="primary">umuC</name>
    <name evidence="3" type="ORF">BAA96_1p0048</name>
</gene>
<proteinExistence type="inferred from homology"/>
<dbReference type="InterPro" id="IPR001126">
    <property type="entry name" value="UmuC"/>
</dbReference>
<evidence type="ECO:0000313" key="3">
    <source>
        <dbReference type="EMBL" id="APW48755.1"/>
    </source>
</evidence>
<dbReference type="InterPro" id="IPR043502">
    <property type="entry name" value="DNA/RNA_pol_sf"/>
</dbReference>
<dbReference type="GeneID" id="67513489"/>
<dbReference type="RefSeq" id="WP_005006021.1">
    <property type="nucleotide sequence ID" value="NZ_CP147683.1"/>
</dbReference>
<dbReference type="PANTHER" id="PTHR11076">
    <property type="entry name" value="DNA REPAIR POLYMERASE UMUC / TRANSFERASE FAMILY MEMBER"/>
    <property type="match status" value="1"/>
</dbReference>
<comment type="similarity">
    <text evidence="1">Belongs to the DNA polymerase type-Y family.</text>
</comment>
<protein>
    <submittedName>
        <fullName evidence="3">DNA polymerase V subunit UmuC</fullName>
    </submittedName>
</protein>
<keyword evidence="3" id="KW-0614">Plasmid</keyword>
<dbReference type="AlphaFoldDB" id="A0A1P8KGE1"/>
<dbReference type="GO" id="GO:0006281">
    <property type="term" value="P:DNA repair"/>
    <property type="evidence" value="ECO:0007669"/>
    <property type="project" value="UniProtKB-KW"/>
</dbReference>
<name>A0A1P8KGE1_ACILW</name>
<dbReference type="GO" id="GO:0042276">
    <property type="term" value="P:error-prone translesion synthesis"/>
    <property type="evidence" value="ECO:0007669"/>
    <property type="project" value="TreeGrafter"/>
</dbReference>
<evidence type="ECO:0000259" key="2">
    <source>
        <dbReference type="PROSITE" id="PS50173"/>
    </source>
</evidence>
<sequence length="429" mass="48458">MTNRVFIHVDINSAYCSMEAFWNPKLKGKPCVVLSSNDGTIIARSAEAKLLKIPMGAPLFKVQDIINKHNVHVLSSNFALYGEMSRRFHGILSGFVDPSCYSIYSIDEGFIEFTQFTKNFDATEMAREIRHQVYKLIGLTTCVGVGRTLTESKMANNLAKKNPELNGICNLVTMSLVDVESYYQSMPVDEIWGVGRKYAKKLNDMGILTVLDLATSNPNRMRELFNVNMQSTILELLGQSCFEFESSPKAKQQIVSSKSFGQKITELSILQEAVSKYTHNAFNRLVDEHQLCGSLIVFLQSNPFDQSKPYYSKSLTYTFTQPTNNLMQLVKAATSLIDKLYKEGIEFKKCGVMLCELIKEEHRTIGLLTDVEQLEKEQALMTAFQSIQSKFGKAKIAAGSCNLKNRDWEPKSERQSRNYFSEAGMIVFN</sequence>
<dbReference type="GO" id="GO:0009432">
    <property type="term" value="P:SOS response"/>
    <property type="evidence" value="ECO:0007669"/>
    <property type="project" value="UniProtKB-KW"/>
</dbReference>
<geneLocation type="plasmid" evidence="3">
    <name>pALWED1.1</name>
</geneLocation>
<dbReference type="GO" id="GO:0003684">
    <property type="term" value="F:damaged DNA binding"/>
    <property type="evidence" value="ECO:0007669"/>
    <property type="project" value="InterPro"/>
</dbReference>
<dbReference type="Gene3D" id="3.40.1170.60">
    <property type="match status" value="1"/>
</dbReference>
<accession>A0A1P8KGE1</accession>
<dbReference type="PANTHER" id="PTHR11076:SF34">
    <property type="entry name" value="PROTEIN UMUC"/>
    <property type="match status" value="1"/>
</dbReference>
<dbReference type="CDD" id="cd01700">
    <property type="entry name" value="PolY_Pol_V_umuC"/>
    <property type="match status" value="1"/>
</dbReference>
<dbReference type="Gene3D" id="3.30.70.270">
    <property type="match status" value="1"/>
</dbReference>
<evidence type="ECO:0000256" key="1">
    <source>
        <dbReference type="ARBA" id="ARBA00010945"/>
    </source>
</evidence>
<dbReference type="PROSITE" id="PS50173">
    <property type="entry name" value="UMUC"/>
    <property type="match status" value="1"/>
</dbReference>
<dbReference type="InterPro" id="IPR024728">
    <property type="entry name" value="PolY_HhH_motif"/>
</dbReference>
<dbReference type="InterPro" id="IPR050116">
    <property type="entry name" value="DNA_polymerase-Y"/>
</dbReference>
<dbReference type="InterPro" id="IPR017961">
    <property type="entry name" value="DNA_pol_Y-fam_little_finger"/>
</dbReference>
<feature type="domain" description="UmuC" evidence="2">
    <location>
        <begin position="6"/>
        <end position="195"/>
    </location>
</feature>
<dbReference type="Pfam" id="PF11798">
    <property type="entry name" value="IMS_HHH"/>
    <property type="match status" value="1"/>
</dbReference>
<dbReference type="Gene3D" id="1.10.150.20">
    <property type="entry name" value="5' to 3' exonuclease, C-terminal subdomain"/>
    <property type="match status" value="1"/>
</dbReference>
<dbReference type="Pfam" id="PF11799">
    <property type="entry name" value="IMS_C"/>
    <property type="match status" value="1"/>
</dbReference>
<organism evidence="3">
    <name type="scientific">Acinetobacter lwoffii</name>
    <dbReference type="NCBI Taxonomy" id="28090"/>
    <lineage>
        <taxon>Bacteria</taxon>
        <taxon>Pseudomonadati</taxon>
        <taxon>Pseudomonadota</taxon>
        <taxon>Gammaproteobacteria</taxon>
        <taxon>Moraxellales</taxon>
        <taxon>Moraxellaceae</taxon>
        <taxon>Acinetobacter</taxon>
    </lineage>
</organism>
<dbReference type="InterPro" id="IPR043128">
    <property type="entry name" value="Rev_trsase/Diguanyl_cyclase"/>
</dbReference>
<dbReference type="GO" id="GO:0005829">
    <property type="term" value="C:cytosol"/>
    <property type="evidence" value="ECO:0007669"/>
    <property type="project" value="TreeGrafter"/>
</dbReference>
<dbReference type="EMBL" id="KX426227">
    <property type="protein sequence ID" value="APW48755.1"/>
    <property type="molecule type" value="Genomic_DNA"/>
</dbReference>
<dbReference type="GO" id="GO:0003887">
    <property type="term" value="F:DNA-directed DNA polymerase activity"/>
    <property type="evidence" value="ECO:0007669"/>
    <property type="project" value="TreeGrafter"/>
</dbReference>